<dbReference type="EMBL" id="RWGY01000005">
    <property type="protein sequence ID" value="TVU43177.1"/>
    <property type="molecule type" value="Genomic_DNA"/>
</dbReference>
<dbReference type="SUPFAM" id="SSF81383">
    <property type="entry name" value="F-box domain"/>
    <property type="match status" value="1"/>
</dbReference>
<dbReference type="InterPro" id="IPR036047">
    <property type="entry name" value="F-box-like_dom_sf"/>
</dbReference>
<dbReference type="PANTHER" id="PTHR38926">
    <property type="entry name" value="F-BOX DOMAIN CONTAINING PROTEIN, EXPRESSED"/>
    <property type="match status" value="1"/>
</dbReference>
<dbReference type="InterPro" id="IPR001810">
    <property type="entry name" value="F-box_dom"/>
</dbReference>
<feature type="compositionally biased region" description="Low complexity" evidence="1">
    <location>
        <begin position="111"/>
        <end position="120"/>
    </location>
</feature>
<dbReference type="PROSITE" id="PS50181">
    <property type="entry name" value="FBOX"/>
    <property type="match status" value="1"/>
</dbReference>
<dbReference type="PANTHER" id="PTHR38926:SF74">
    <property type="entry name" value="OS08G0193600 PROTEIN"/>
    <property type="match status" value="1"/>
</dbReference>
<feature type="domain" description="F-box" evidence="2">
    <location>
        <begin position="138"/>
        <end position="186"/>
    </location>
</feature>
<evidence type="ECO:0000313" key="3">
    <source>
        <dbReference type="EMBL" id="TVU43177.1"/>
    </source>
</evidence>
<dbReference type="OrthoDB" id="2095648at2759"/>
<feature type="non-terminal residue" evidence="3">
    <location>
        <position position="1"/>
    </location>
</feature>
<dbReference type="Pfam" id="PF12937">
    <property type="entry name" value="F-box-like"/>
    <property type="match status" value="1"/>
</dbReference>
<feature type="region of interest" description="Disordered" evidence="1">
    <location>
        <begin position="1"/>
        <end position="69"/>
    </location>
</feature>
<organism evidence="3 4">
    <name type="scientific">Eragrostis curvula</name>
    <name type="common">weeping love grass</name>
    <dbReference type="NCBI Taxonomy" id="38414"/>
    <lineage>
        <taxon>Eukaryota</taxon>
        <taxon>Viridiplantae</taxon>
        <taxon>Streptophyta</taxon>
        <taxon>Embryophyta</taxon>
        <taxon>Tracheophyta</taxon>
        <taxon>Spermatophyta</taxon>
        <taxon>Magnoliopsida</taxon>
        <taxon>Liliopsida</taxon>
        <taxon>Poales</taxon>
        <taxon>Poaceae</taxon>
        <taxon>PACMAD clade</taxon>
        <taxon>Chloridoideae</taxon>
        <taxon>Eragrostideae</taxon>
        <taxon>Eragrostidinae</taxon>
        <taxon>Eragrostis</taxon>
    </lineage>
</organism>
<evidence type="ECO:0000256" key="1">
    <source>
        <dbReference type="SAM" id="MobiDB-lite"/>
    </source>
</evidence>
<accession>A0A5J9W5H3</accession>
<comment type="caution">
    <text evidence="3">The sequence shown here is derived from an EMBL/GenBank/DDBJ whole genome shotgun (WGS) entry which is preliminary data.</text>
</comment>
<evidence type="ECO:0000259" key="2">
    <source>
        <dbReference type="PROSITE" id="PS50181"/>
    </source>
</evidence>
<feature type="compositionally biased region" description="Basic residues" evidence="1">
    <location>
        <begin position="121"/>
        <end position="131"/>
    </location>
</feature>
<feature type="compositionally biased region" description="Pro residues" evidence="1">
    <location>
        <begin position="97"/>
        <end position="110"/>
    </location>
</feature>
<evidence type="ECO:0000313" key="4">
    <source>
        <dbReference type="Proteomes" id="UP000324897"/>
    </source>
</evidence>
<dbReference type="Gene3D" id="1.20.1280.50">
    <property type="match status" value="1"/>
</dbReference>
<keyword evidence="4" id="KW-1185">Reference proteome</keyword>
<dbReference type="InterPro" id="IPR032675">
    <property type="entry name" value="LRR_dom_sf"/>
</dbReference>
<dbReference type="Gramene" id="TVU43177">
    <property type="protein sequence ID" value="TVU43177"/>
    <property type="gene ID" value="EJB05_09622"/>
</dbReference>
<sequence length="339" mass="37369">MATSSASRRRGNGDLAPPPGHPEAFDSARVSAAVPRLPPPALFARKLGGSGNGDPAPPPLHPERFDHSRVASAVPRLPPSAVFARKLGRAPGLATPNPSPPQPKAPPQVPPASSSSSSTSIRRRRRPCRRSRNAEEEARDWAALPLEAISAVLSNLDHIDILMGPGQVCRSWRRAARDDPALWRRIDMCGHADLFNMVNLLGMSQAAVRRAKGQCEAFWGEYAADEDVLLFLGDQAPSLKSLRLISYYNIENEGFAESIKKFPLLEELELSLCSNIGETRVDDCVYGGPDYILDSDTYDDYYDPFRYLNGVYESELNAEDRMFLKGMRMLMKDSDDDDC</sequence>
<proteinExistence type="predicted"/>
<gene>
    <name evidence="3" type="ORF">EJB05_09622</name>
</gene>
<dbReference type="FunFam" id="1.20.1280.50:FF:000037">
    <property type="entry name" value="F-box protein SKIP19"/>
    <property type="match status" value="1"/>
</dbReference>
<dbReference type="AlphaFoldDB" id="A0A5J9W5H3"/>
<feature type="region of interest" description="Disordered" evidence="1">
    <location>
        <begin position="90"/>
        <end position="137"/>
    </location>
</feature>
<protein>
    <recommendedName>
        <fullName evidence="2">F-box domain-containing protein</fullName>
    </recommendedName>
</protein>
<name>A0A5J9W5H3_9POAL</name>
<reference evidence="3 4" key="1">
    <citation type="journal article" date="2019" name="Sci. Rep.">
        <title>A high-quality genome of Eragrostis curvula grass provides insights into Poaceae evolution and supports new strategies to enhance forage quality.</title>
        <authorList>
            <person name="Carballo J."/>
            <person name="Santos B.A.C.M."/>
            <person name="Zappacosta D."/>
            <person name="Garbus I."/>
            <person name="Selva J.P."/>
            <person name="Gallo C.A."/>
            <person name="Diaz A."/>
            <person name="Albertini E."/>
            <person name="Caccamo M."/>
            <person name="Echenique V."/>
        </authorList>
    </citation>
    <scope>NUCLEOTIDE SEQUENCE [LARGE SCALE GENOMIC DNA]</scope>
    <source>
        <strain evidence="4">cv. Victoria</strain>
        <tissue evidence="3">Leaf</tissue>
    </source>
</reference>
<dbReference type="Gene3D" id="3.80.10.10">
    <property type="entry name" value="Ribonuclease Inhibitor"/>
    <property type="match status" value="1"/>
</dbReference>
<dbReference type="Proteomes" id="UP000324897">
    <property type="component" value="Unassembled WGS sequence"/>
</dbReference>